<dbReference type="STRING" id="47879.AXG94_00625"/>
<feature type="transmembrane region" description="Helical" evidence="2">
    <location>
        <begin position="238"/>
        <end position="262"/>
    </location>
</feature>
<reference evidence="4 5" key="1">
    <citation type="submission" date="2018-08" db="EMBL/GenBank/DDBJ databases">
        <title>Recombination of ecologically and evolutionarily significant loci maintains genetic cohesion in the Pseudomonas syringae species complex.</title>
        <authorList>
            <person name="Dillon M."/>
            <person name="Thakur S."/>
            <person name="Almeida R.N.D."/>
            <person name="Weir B.S."/>
            <person name="Guttman D.S."/>
        </authorList>
    </citation>
    <scope>NUCLEOTIDE SEQUENCE [LARGE SCALE GENOMIC DNA]</scope>
    <source>
        <strain evidence="4 5">NCPPB2445</strain>
    </source>
</reference>
<dbReference type="InterPro" id="IPR003782">
    <property type="entry name" value="SCO1/SenC"/>
</dbReference>
<protein>
    <recommendedName>
        <fullName evidence="6">Thioredoxin domain-containing protein</fullName>
    </recommendedName>
</protein>
<dbReference type="KEGG" id="pcg:AXG94_00625"/>
<keyword evidence="5" id="KW-1185">Reference proteome</keyword>
<comment type="similarity">
    <text evidence="1">Belongs to the SCO1/2 family.</text>
</comment>
<accession>A0A3M3EBP4</accession>
<evidence type="ECO:0000256" key="2">
    <source>
        <dbReference type="SAM" id="Phobius"/>
    </source>
</evidence>
<name>A0A3M3EBP4_9PSED</name>
<evidence type="ECO:0000313" key="5">
    <source>
        <dbReference type="Proteomes" id="UP000270661"/>
    </source>
</evidence>
<dbReference type="GeneID" id="55642841"/>
<dbReference type="Proteomes" id="UP000270661">
    <property type="component" value="Unassembled WGS sequence"/>
</dbReference>
<keyword evidence="3" id="KW-0732">Signal</keyword>
<sequence>MSLLKTTVGWVCSIVVGMLGFCMPASATAGFDPFAAAGIEQRTGARIPLETGFTDQDGRVVRLGELLQGRPVLLAPVYFTCPNVCGAQLATLFQVLASVGYRVGKDYDVIAYSFNPDETPANARVERDKLGKQWPQLIDAPGVHFLVGDEAAAKALSNAIGFRYRYDPAIRQYAHVSAVGVLTSQGQLSRWLYGLGYQATDLRLAITEAGRGQVGSLGDRLLLLCYHYDPKTGGYDSLVMGALRVGGLATVFALAGFIGLALHRERCRQRSGE</sequence>
<proteinExistence type="inferred from homology"/>
<feature type="signal peptide" evidence="3">
    <location>
        <begin position="1"/>
        <end position="27"/>
    </location>
</feature>
<dbReference type="CDD" id="cd02968">
    <property type="entry name" value="SCO"/>
    <property type="match status" value="1"/>
</dbReference>
<dbReference type="InterPro" id="IPR036249">
    <property type="entry name" value="Thioredoxin-like_sf"/>
</dbReference>
<keyword evidence="2" id="KW-0812">Transmembrane</keyword>
<keyword evidence="2" id="KW-1133">Transmembrane helix</keyword>
<comment type="caution">
    <text evidence="4">The sequence shown here is derived from an EMBL/GenBank/DDBJ whole genome shotgun (WGS) entry which is preliminary data.</text>
</comment>
<gene>
    <name evidence="4" type="ORF">ALQ77_00730</name>
</gene>
<evidence type="ECO:0000256" key="3">
    <source>
        <dbReference type="SAM" id="SignalP"/>
    </source>
</evidence>
<feature type="chain" id="PRO_5018582182" description="Thioredoxin domain-containing protein" evidence="3">
    <location>
        <begin position="28"/>
        <end position="273"/>
    </location>
</feature>
<organism evidence="4 5">
    <name type="scientific">Pseudomonas corrugata</name>
    <dbReference type="NCBI Taxonomy" id="47879"/>
    <lineage>
        <taxon>Bacteria</taxon>
        <taxon>Pseudomonadati</taxon>
        <taxon>Pseudomonadota</taxon>
        <taxon>Gammaproteobacteria</taxon>
        <taxon>Pseudomonadales</taxon>
        <taxon>Pseudomonadaceae</taxon>
        <taxon>Pseudomonas</taxon>
    </lineage>
</organism>
<evidence type="ECO:0000256" key="1">
    <source>
        <dbReference type="ARBA" id="ARBA00010996"/>
    </source>
</evidence>
<dbReference type="Pfam" id="PF02630">
    <property type="entry name" value="SCO1-SenC"/>
    <property type="match status" value="1"/>
</dbReference>
<dbReference type="AlphaFoldDB" id="A0A3M3EBP4"/>
<dbReference type="Gene3D" id="3.40.30.10">
    <property type="entry name" value="Glutaredoxin"/>
    <property type="match status" value="1"/>
</dbReference>
<keyword evidence="2" id="KW-0472">Membrane</keyword>
<dbReference type="RefSeq" id="WP_024779667.1">
    <property type="nucleotide sequence ID" value="NZ_CP014262.1"/>
</dbReference>
<dbReference type="SUPFAM" id="SSF52833">
    <property type="entry name" value="Thioredoxin-like"/>
    <property type="match status" value="1"/>
</dbReference>
<evidence type="ECO:0008006" key="6">
    <source>
        <dbReference type="Google" id="ProtNLM"/>
    </source>
</evidence>
<evidence type="ECO:0000313" key="4">
    <source>
        <dbReference type="EMBL" id="RMM47014.1"/>
    </source>
</evidence>
<dbReference type="EMBL" id="RBOJ01000089">
    <property type="protein sequence ID" value="RMM47014.1"/>
    <property type="molecule type" value="Genomic_DNA"/>
</dbReference>